<sequence length="417" mass="44632">MAEAVDPQSIADPRQQRTNDPVMATTVIGAHALEHMYGRAFLVLIPQIYITLGLAPIQAGLLDAVRQLSGGATSMTGGFFVDMFQHRRAHILAFSMSLIAIGYFLVSIAPTYGLILASLALASAGTALWHPPALGLLAQRFPRQRGLFISLHRSTGNIGDWLGPLIVGGLLAVVGWRWIMGGGTPVLLALAVIIFFLLRNVGGPKIEGVDYGAKFRTQMRDMRESFRGTGMWWIFTVSAVRGMGDRSLLWVIPLYLSDQLELSNFWVGFHVALLAAPGIFAGPLFGALSDRIGRKPIIIFIMASAVIFPTTMALGGDGPGMTASVLMFGVFLFSVNSLTQAAAIDVAAGKGLEGTFIGLMWGSNAFFGAMASIIAGVIVEYLGWHAAFYFASGLFFLGFLSSLALPGKFITRDPTPA</sequence>
<dbReference type="Gene3D" id="1.20.1250.20">
    <property type="entry name" value="MFS general substrate transporter like domains"/>
    <property type="match status" value="2"/>
</dbReference>
<protein>
    <submittedName>
        <fullName evidence="3">Fosmidomycin resistance protein</fullName>
    </submittedName>
</protein>
<dbReference type="InterPro" id="IPR036259">
    <property type="entry name" value="MFS_trans_sf"/>
</dbReference>
<dbReference type="GO" id="GO:0005886">
    <property type="term" value="C:plasma membrane"/>
    <property type="evidence" value="ECO:0007669"/>
    <property type="project" value="TreeGrafter"/>
</dbReference>
<accession>A0A160V6F0</accession>
<organism evidence="3">
    <name type="scientific">hydrothermal vent metagenome</name>
    <dbReference type="NCBI Taxonomy" id="652676"/>
    <lineage>
        <taxon>unclassified sequences</taxon>
        <taxon>metagenomes</taxon>
        <taxon>ecological metagenomes</taxon>
    </lineage>
</organism>
<reference evidence="3" key="1">
    <citation type="submission" date="2015-10" db="EMBL/GenBank/DDBJ databases">
        <authorList>
            <person name="Gilbert D.G."/>
        </authorList>
    </citation>
    <scope>NUCLEOTIDE SEQUENCE</scope>
</reference>
<dbReference type="Pfam" id="PF07690">
    <property type="entry name" value="MFS_1"/>
    <property type="match status" value="1"/>
</dbReference>
<feature type="transmembrane region" description="Helical" evidence="1">
    <location>
        <begin position="225"/>
        <end position="244"/>
    </location>
</feature>
<dbReference type="GO" id="GO:0022857">
    <property type="term" value="F:transmembrane transporter activity"/>
    <property type="evidence" value="ECO:0007669"/>
    <property type="project" value="InterPro"/>
</dbReference>
<dbReference type="InterPro" id="IPR020846">
    <property type="entry name" value="MFS_dom"/>
</dbReference>
<feature type="transmembrane region" description="Helical" evidence="1">
    <location>
        <begin position="91"/>
        <end position="109"/>
    </location>
</feature>
<proteinExistence type="predicted"/>
<feature type="transmembrane region" description="Helical" evidence="1">
    <location>
        <begin position="185"/>
        <end position="204"/>
    </location>
</feature>
<feature type="transmembrane region" description="Helical" evidence="1">
    <location>
        <begin position="384"/>
        <end position="405"/>
    </location>
</feature>
<dbReference type="EMBL" id="FAXA01000051">
    <property type="protein sequence ID" value="CUV01329.1"/>
    <property type="molecule type" value="Genomic_DNA"/>
</dbReference>
<keyword evidence="1" id="KW-0812">Transmembrane</keyword>
<evidence type="ECO:0000313" key="3">
    <source>
        <dbReference type="EMBL" id="CUV01329.1"/>
    </source>
</evidence>
<dbReference type="InterPro" id="IPR011701">
    <property type="entry name" value="MFS"/>
</dbReference>
<dbReference type="SUPFAM" id="SSF103473">
    <property type="entry name" value="MFS general substrate transporter"/>
    <property type="match status" value="1"/>
</dbReference>
<dbReference type="PROSITE" id="PS50850">
    <property type="entry name" value="MFS"/>
    <property type="match status" value="1"/>
</dbReference>
<feature type="transmembrane region" description="Helical" evidence="1">
    <location>
        <begin position="356"/>
        <end position="378"/>
    </location>
</feature>
<feature type="transmembrane region" description="Helical" evidence="1">
    <location>
        <begin position="264"/>
        <end position="285"/>
    </location>
</feature>
<evidence type="ECO:0000256" key="1">
    <source>
        <dbReference type="SAM" id="Phobius"/>
    </source>
</evidence>
<name>A0A160V6F0_9ZZZZ</name>
<dbReference type="AlphaFoldDB" id="A0A160V6F0"/>
<gene>
    <name evidence="3" type="ORF">MGWOODY_Clf2535</name>
</gene>
<feature type="domain" description="Major facilitator superfamily (MFS) profile" evidence="2">
    <location>
        <begin position="1"/>
        <end position="410"/>
    </location>
</feature>
<feature type="transmembrane region" description="Helical" evidence="1">
    <location>
        <begin position="321"/>
        <end position="344"/>
    </location>
</feature>
<evidence type="ECO:0000259" key="2">
    <source>
        <dbReference type="PROSITE" id="PS50850"/>
    </source>
</evidence>
<feature type="transmembrane region" description="Helical" evidence="1">
    <location>
        <begin position="115"/>
        <end position="137"/>
    </location>
</feature>
<feature type="transmembrane region" description="Helical" evidence="1">
    <location>
        <begin position="297"/>
        <end position="315"/>
    </location>
</feature>
<feature type="transmembrane region" description="Helical" evidence="1">
    <location>
        <begin position="158"/>
        <end position="179"/>
    </location>
</feature>
<dbReference type="PANTHER" id="PTHR43129">
    <property type="entry name" value="FOSMIDOMYCIN RESISTANCE PROTEIN"/>
    <property type="match status" value="1"/>
</dbReference>
<keyword evidence="1" id="KW-1133">Transmembrane helix</keyword>
<dbReference type="PANTHER" id="PTHR43129:SF1">
    <property type="entry name" value="FOSMIDOMYCIN RESISTANCE PROTEIN"/>
    <property type="match status" value="1"/>
</dbReference>
<keyword evidence="1" id="KW-0472">Membrane</keyword>